<dbReference type="InterPro" id="IPR011009">
    <property type="entry name" value="Kinase-like_dom_sf"/>
</dbReference>
<dbReference type="Proteomes" id="UP000069443">
    <property type="component" value="Unassembled WGS sequence"/>
</dbReference>
<protein>
    <recommendedName>
        <fullName evidence="1">non-specific serine/threonine protein kinase</fullName>
        <ecNumber evidence="1">2.7.11.1</ecNumber>
    </recommendedName>
</protein>
<dbReference type="Pfam" id="PF00069">
    <property type="entry name" value="Pkinase"/>
    <property type="match status" value="1"/>
</dbReference>
<evidence type="ECO:0000259" key="8">
    <source>
        <dbReference type="PROSITE" id="PS50011"/>
    </source>
</evidence>
<keyword evidence="4 7" id="KW-0547">Nucleotide-binding</keyword>
<dbReference type="CDD" id="cd14014">
    <property type="entry name" value="STKc_PknB_like"/>
    <property type="match status" value="1"/>
</dbReference>
<comment type="caution">
    <text evidence="9">The sequence shown here is derived from an EMBL/GenBank/DDBJ whole genome shotgun (WGS) entry which is preliminary data.</text>
</comment>
<gene>
    <name evidence="9" type="ORF">RMCC_0423</name>
</gene>
<keyword evidence="3" id="KW-0808">Transferase</keyword>
<keyword evidence="5 9" id="KW-0418">Kinase</keyword>
<dbReference type="PROSITE" id="PS00108">
    <property type="entry name" value="PROTEIN_KINASE_ST"/>
    <property type="match status" value="1"/>
</dbReference>
<sequence>MGSPRFGGYLPDEAVGHGGYAVVYRAHHRDGGGPVALKVLDERYRQPPHLDRLAREFAFAERLAHPHIVRMHRLGDGWLAMELARGGTVTHLTDRRARLRALTEIAGALDHAHHRGIVHCDVKPANILLSEPDSGRAVLVDFGIAHAVAEDVWHHPGHPDASLPYAAPELLTGHHPCAATDQYALACTAVELLIGAPPFGADTARDLIAQHVSAPVPRYHPHIDWIPHAFDSILAKAMAKDPDARYPSCTEFLTLVDRALTG</sequence>
<dbReference type="EMBL" id="BCSY01000011">
    <property type="protein sequence ID" value="GAS93457.1"/>
    <property type="molecule type" value="Genomic_DNA"/>
</dbReference>
<dbReference type="InterPro" id="IPR008271">
    <property type="entry name" value="Ser/Thr_kinase_AS"/>
</dbReference>
<organism evidence="9 10">
    <name type="scientific">Mycolicibacterium canariasense</name>
    <name type="common">Mycobacterium canariasense</name>
    <dbReference type="NCBI Taxonomy" id="228230"/>
    <lineage>
        <taxon>Bacteria</taxon>
        <taxon>Bacillati</taxon>
        <taxon>Actinomycetota</taxon>
        <taxon>Actinomycetes</taxon>
        <taxon>Mycobacteriales</taxon>
        <taxon>Mycobacteriaceae</taxon>
        <taxon>Mycolicibacterium</taxon>
    </lineage>
</organism>
<dbReference type="SUPFAM" id="SSF56112">
    <property type="entry name" value="Protein kinase-like (PK-like)"/>
    <property type="match status" value="1"/>
</dbReference>
<keyword evidence="6 7" id="KW-0067">ATP-binding</keyword>
<evidence type="ECO:0000256" key="3">
    <source>
        <dbReference type="ARBA" id="ARBA00022679"/>
    </source>
</evidence>
<evidence type="ECO:0000256" key="4">
    <source>
        <dbReference type="ARBA" id="ARBA00022741"/>
    </source>
</evidence>
<evidence type="ECO:0000256" key="1">
    <source>
        <dbReference type="ARBA" id="ARBA00012513"/>
    </source>
</evidence>
<dbReference type="GO" id="GO:0080090">
    <property type="term" value="P:regulation of primary metabolic process"/>
    <property type="evidence" value="ECO:0007669"/>
    <property type="project" value="UniProtKB-ARBA"/>
</dbReference>
<evidence type="ECO:0000313" key="9">
    <source>
        <dbReference type="EMBL" id="GAS93457.1"/>
    </source>
</evidence>
<dbReference type="SMART" id="SM00220">
    <property type="entry name" value="S_TKc"/>
    <property type="match status" value="1"/>
</dbReference>
<dbReference type="GO" id="GO:0004674">
    <property type="term" value="F:protein serine/threonine kinase activity"/>
    <property type="evidence" value="ECO:0007669"/>
    <property type="project" value="UniProtKB-KW"/>
</dbReference>
<dbReference type="AlphaFoldDB" id="A0A100W800"/>
<dbReference type="PANTHER" id="PTHR43289:SF6">
    <property type="entry name" value="SERINE_THREONINE-PROTEIN KINASE NEKL-3"/>
    <property type="match status" value="1"/>
</dbReference>
<keyword evidence="10" id="KW-1185">Reference proteome</keyword>
<evidence type="ECO:0000313" key="10">
    <source>
        <dbReference type="Proteomes" id="UP000069443"/>
    </source>
</evidence>
<dbReference type="InterPro" id="IPR017441">
    <property type="entry name" value="Protein_kinase_ATP_BS"/>
</dbReference>
<dbReference type="EC" id="2.7.11.1" evidence="1"/>
<keyword evidence="2" id="KW-0723">Serine/threonine-protein kinase</keyword>
<evidence type="ECO:0000256" key="2">
    <source>
        <dbReference type="ARBA" id="ARBA00022527"/>
    </source>
</evidence>
<dbReference type="PROSITE" id="PS00107">
    <property type="entry name" value="PROTEIN_KINASE_ATP"/>
    <property type="match status" value="1"/>
</dbReference>
<evidence type="ECO:0000256" key="5">
    <source>
        <dbReference type="ARBA" id="ARBA00022777"/>
    </source>
</evidence>
<feature type="binding site" evidence="7">
    <location>
        <position position="38"/>
    </location>
    <ligand>
        <name>ATP</name>
        <dbReference type="ChEBI" id="CHEBI:30616"/>
    </ligand>
</feature>
<reference evidence="10" key="1">
    <citation type="journal article" date="2016" name="Genome Announc.">
        <title>Draft Genome Sequences of Five Rapidly Growing Mycobacterium Species, M. thermoresistibile, M. fortuitum subsp. acetamidolyticum, M. canariasense, M. brisbanense, and M. novocastrense.</title>
        <authorList>
            <person name="Katahira K."/>
            <person name="Ogura Y."/>
            <person name="Gotoh Y."/>
            <person name="Hayashi T."/>
        </authorList>
    </citation>
    <scope>NUCLEOTIDE SEQUENCE [LARGE SCALE GENOMIC DNA]</scope>
    <source>
        <strain evidence="10">JCM15298</strain>
    </source>
</reference>
<proteinExistence type="predicted"/>
<feature type="domain" description="Protein kinase" evidence="8">
    <location>
        <begin position="9"/>
        <end position="260"/>
    </location>
</feature>
<evidence type="ECO:0000256" key="6">
    <source>
        <dbReference type="ARBA" id="ARBA00022840"/>
    </source>
</evidence>
<accession>A0A100W800</accession>
<dbReference type="InterPro" id="IPR000719">
    <property type="entry name" value="Prot_kinase_dom"/>
</dbReference>
<dbReference type="GO" id="GO:0005524">
    <property type="term" value="F:ATP binding"/>
    <property type="evidence" value="ECO:0007669"/>
    <property type="project" value="UniProtKB-UniRule"/>
</dbReference>
<dbReference type="Gene3D" id="3.30.200.20">
    <property type="entry name" value="Phosphorylase Kinase, domain 1"/>
    <property type="match status" value="1"/>
</dbReference>
<dbReference type="PROSITE" id="PS50011">
    <property type="entry name" value="PROTEIN_KINASE_DOM"/>
    <property type="match status" value="1"/>
</dbReference>
<dbReference type="STRING" id="228230.RMCC_0423"/>
<dbReference type="PANTHER" id="PTHR43289">
    <property type="entry name" value="MITOGEN-ACTIVATED PROTEIN KINASE KINASE KINASE 20-RELATED"/>
    <property type="match status" value="1"/>
</dbReference>
<dbReference type="RefSeq" id="WP_062654792.1">
    <property type="nucleotide sequence ID" value="NZ_BCSY01000011.1"/>
</dbReference>
<name>A0A100W800_MYCCR</name>
<dbReference type="Gene3D" id="1.10.510.10">
    <property type="entry name" value="Transferase(Phosphotransferase) domain 1"/>
    <property type="match status" value="1"/>
</dbReference>
<evidence type="ECO:0000256" key="7">
    <source>
        <dbReference type="PROSITE-ProRule" id="PRU10141"/>
    </source>
</evidence>
<reference evidence="10" key="2">
    <citation type="submission" date="2016-02" db="EMBL/GenBank/DDBJ databases">
        <title>Draft genome sequence of five rapidly growing Mycobacterium species.</title>
        <authorList>
            <person name="Katahira K."/>
            <person name="Gotou Y."/>
            <person name="Iida K."/>
            <person name="Ogura Y."/>
            <person name="Hayashi T."/>
        </authorList>
    </citation>
    <scope>NUCLEOTIDE SEQUENCE [LARGE SCALE GENOMIC DNA]</scope>
    <source>
        <strain evidence="10">JCM15298</strain>
    </source>
</reference>